<name>A0A109KT49_PSEFL</name>
<dbReference type="EMBL" id="PVUH01000020">
    <property type="protein sequence ID" value="PRW86563.1"/>
    <property type="molecule type" value="Genomic_DNA"/>
</dbReference>
<dbReference type="InterPro" id="IPR036693">
    <property type="entry name" value="TF_LuxR_autoind-bd_dom_sf"/>
</dbReference>
<dbReference type="Gene3D" id="3.30.450.80">
    <property type="entry name" value="Transcription factor LuxR-like, autoinducer-binding domain"/>
    <property type="match status" value="1"/>
</dbReference>
<dbReference type="CDD" id="cd06170">
    <property type="entry name" value="LuxR_C_like"/>
    <property type="match status" value="1"/>
</dbReference>
<evidence type="ECO:0000313" key="6">
    <source>
        <dbReference type="EMBL" id="PRW86563.1"/>
    </source>
</evidence>
<organism evidence="5 7">
    <name type="scientific">Pseudomonas fluorescens</name>
    <dbReference type="NCBI Taxonomy" id="294"/>
    <lineage>
        <taxon>Bacteria</taxon>
        <taxon>Pseudomonadati</taxon>
        <taxon>Pseudomonadota</taxon>
        <taxon>Gammaproteobacteria</taxon>
        <taxon>Pseudomonadales</taxon>
        <taxon>Pseudomonadaceae</taxon>
        <taxon>Pseudomonas</taxon>
    </lineage>
</organism>
<gene>
    <name evidence="5" type="primary">sdiA_2</name>
    <name evidence="6" type="ORF">C7A10_24570</name>
    <name evidence="5" type="ORF">PFLmoz3_05915</name>
</gene>
<keyword evidence="1" id="KW-0805">Transcription regulation</keyword>
<dbReference type="InterPro" id="IPR036388">
    <property type="entry name" value="WH-like_DNA-bd_sf"/>
</dbReference>
<sequence>MRNWYNDLLEWAGQVESENDFLYRACKLAQSLEFEWCSYHVQPPLPISKPVIAFASNYPKAWQRRYRDMDYVQLDPVVKKARLTQLPFVWESTLLEQEPCFWKEAGDAGLRVGWTCSSISSSGTFSMLTLARNEEPLTISELNDKELKMRWLADATHVALSRLFKPQELEESYWRLTAREIEILRWTADGKTQCEISQILSVSFDTVKFHSKNAIAKLGTTNKTAAVVRATVLGVLG</sequence>
<evidence type="ECO:0000256" key="3">
    <source>
        <dbReference type="ARBA" id="ARBA00023163"/>
    </source>
</evidence>
<dbReference type="PANTHER" id="PTHR44688:SF16">
    <property type="entry name" value="DNA-BINDING TRANSCRIPTIONAL ACTIVATOR DEVR_DOSR"/>
    <property type="match status" value="1"/>
</dbReference>
<evidence type="ECO:0000313" key="7">
    <source>
        <dbReference type="Proteomes" id="UP000061348"/>
    </source>
</evidence>
<dbReference type="GO" id="GO:0006355">
    <property type="term" value="P:regulation of DNA-templated transcription"/>
    <property type="evidence" value="ECO:0007669"/>
    <property type="project" value="InterPro"/>
</dbReference>
<accession>A0A109KT49</accession>
<reference evidence="5 7" key="1">
    <citation type="submission" date="2015-05" db="EMBL/GenBank/DDBJ databases">
        <title>A genomic and transcriptomic approach to investigate the blue pigment phenotype in Pseudomonas fluorescens.</title>
        <authorList>
            <person name="Andreani N.A."/>
            <person name="Cardazzo B."/>
        </authorList>
    </citation>
    <scope>NUCLEOTIDE SEQUENCE [LARGE SCALE GENOMIC DNA]</scope>
    <source>
        <strain evidence="5 7">Ps_22</strain>
    </source>
</reference>
<evidence type="ECO:0000313" key="5">
    <source>
        <dbReference type="EMBL" id="KWV84457.1"/>
    </source>
</evidence>
<dbReference type="EMBL" id="LCYA01000189">
    <property type="protein sequence ID" value="KWV84457.1"/>
    <property type="molecule type" value="Genomic_DNA"/>
</dbReference>
<feature type="domain" description="HTH luxR-type" evidence="4">
    <location>
        <begin position="169"/>
        <end position="234"/>
    </location>
</feature>
<dbReference type="Proteomes" id="UP000239731">
    <property type="component" value="Unassembled WGS sequence"/>
</dbReference>
<comment type="caution">
    <text evidence="5">The sequence shown here is derived from an EMBL/GenBank/DDBJ whole genome shotgun (WGS) entry which is preliminary data.</text>
</comment>
<dbReference type="Pfam" id="PF00196">
    <property type="entry name" value="GerE"/>
    <property type="match status" value="1"/>
</dbReference>
<dbReference type="RefSeq" id="WP_060765279.1">
    <property type="nucleotide sequence ID" value="NZ_LCYA01000189.1"/>
</dbReference>
<dbReference type="SUPFAM" id="SSF75516">
    <property type="entry name" value="Pheromone-binding domain of LuxR-like quorum-sensing transcription factors"/>
    <property type="match status" value="1"/>
</dbReference>
<dbReference type="SUPFAM" id="SSF46894">
    <property type="entry name" value="C-terminal effector domain of the bipartite response regulators"/>
    <property type="match status" value="1"/>
</dbReference>
<evidence type="ECO:0000256" key="2">
    <source>
        <dbReference type="ARBA" id="ARBA00023125"/>
    </source>
</evidence>
<evidence type="ECO:0000256" key="1">
    <source>
        <dbReference type="ARBA" id="ARBA00023015"/>
    </source>
</evidence>
<dbReference type="PRINTS" id="PR00038">
    <property type="entry name" value="HTHLUXR"/>
</dbReference>
<dbReference type="PATRIC" id="fig|294.193.peg.682"/>
<dbReference type="PROSITE" id="PS50043">
    <property type="entry name" value="HTH_LUXR_2"/>
    <property type="match status" value="1"/>
</dbReference>
<dbReference type="Pfam" id="PF03472">
    <property type="entry name" value="Autoind_bind"/>
    <property type="match status" value="1"/>
</dbReference>
<dbReference type="Proteomes" id="UP000061348">
    <property type="component" value="Unassembled WGS sequence"/>
</dbReference>
<dbReference type="InterPro" id="IPR005143">
    <property type="entry name" value="TF_LuxR_autoind-bd_dom"/>
</dbReference>
<dbReference type="AlphaFoldDB" id="A0A109KT49"/>
<evidence type="ECO:0000259" key="4">
    <source>
        <dbReference type="PROSITE" id="PS50043"/>
    </source>
</evidence>
<dbReference type="GO" id="GO:0003677">
    <property type="term" value="F:DNA binding"/>
    <property type="evidence" value="ECO:0007669"/>
    <property type="project" value="UniProtKB-KW"/>
</dbReference>
<protein>
    <submittedName>
        <fullName evidence="6">LuxR family transcriptional regulator</fullName>
    </submittedName>
    <submittedName>
        <fullName evidence="5">Regulatory protein SdiA</fullName>
    </submittedName>
</protein>
<keyword evidence="3" id="KW-0804">Transcription</keyword>
<dbReference type="InterPro" id="IPR016032">
    <property type="entry name" value="Sig_transdc_resp-reg_C-effctor"/>
</dbReference>
<dbReference type="InterPro" id="IPR000792">
    <property type="entry name" value="Tscrpt_reg_LuxR_C"/>
</dbReference>
<reference evidence="6 8" key="2">
    <citation type="submission" date="2018-03" db="EMBL/GenBank/DDBJ databases">
        <title>Blue discolouration in mozzarella cheese caused by Pseudomonas fluorescens.</title>
        <authorList>
            <person name="Chiesa F."/>
            <person name="Dalmasso A."/>
            <person name="Lomonaco S."/>
        </authorList>
    </citation>
    <scope>NUCLEOTIDE SEQUENCE [LARGE SCALE GENOMIC DNA]</scope>
    <source>
        <strain evidence="6 8">11293</strain>
    </source>
</reference>
<evidence type="ECO:0000313" key="8">
    <source>
        <dbReference type="Proteomes" id="UP000239731"/>
    </source>
</evidence>
<proteinExistence type="predicted"/>
<dbReference type="Gene3D" id="1.10.10.10">
    <property type="entry name" value="Winged helix-like DNA-binding domain superfamily/Winged helix DNA-binding domain"/>
    <property type="match status" value="1"/>
</dbReference>
<dbReference type="SMART" id="SM00421">
    <property type="entry name" value="HTH_LUXR"/>
    <property type="match status" value="1"/>
</dbReference>
<dbReference type="PANTHER" id="PTHR44688">
    <property type="entry name" value="DNA-BINDING TRANSCRIPTIONAL ACTIVATOR DEVR_DOSR"/>
    <property type="match status" value="1"/>
</dbReference>
<keyword evidence="2" id="KW-0238">DNA-binding</keyword>